<protein>
    <recommendedName>
        <fullName evidence="3">BZIP domain-containing protein</fullName>
    </recommendedName>
</protein>
<sequence>MEPINTNAENLEFQQEVDDQLENVMQDFNEFREKMSLLNSNGAINFEDLVDLYITHGHGSDNSDLSQSTRDQFTALLQDFNKFENTMLPPYQVESNNMHNQNDLNKTNIETQESEMMVKEMAGVTSLDAAGSCPRTFPSVNMTSHNDSGVNIIRYSNMTCYGADFGGGGILHGPFTKYFKAQGGGRINFLPRAGGTSMASTSTPRRKRIKRKYRGVIETEEETACRLEQTKIKNREAAAKAQANKKANEASLWTQLLKLRRKNEFRKKLIMISGSFIMKNETTTPPVERNGGMTLQK</sequence>
<evidence type="ECO:0000313" key="2">
    <source>
        <dbReference type="Proteomes" id="UP001604336"/>
    </source>
</evidence>
<dbReference type="AlphaFoldDB" id="A0ABD1QHY1"/>
<proteinExistence type="predicted"/>
<accession>A0ABD1QHY1</accession>
<dbReference type="EMBL" id="JBFOLK010000011">
    <property type="protein sequence ID" value="KAL2475815.1"/>
    <property type="molecule type" value="Genomic_DNA"/>
</dbReference>
<evidence type="ECO:0000313" key="1">
    <source>
        <dbReference type="EMBL" id="KAL2475815.1"/>
    </source>
</evidence>
<name>A0ABD1QHY1_9LAMI</name>
<organism evidence="1 2">
    <name type="scientific">Abeliophyllum distichum</name>
    <dbReference type="NCBI Taxonomy" id="126358"/>
    <lineage>
        <taxon>Eukaryota</taxon>
        <taxon>Viridiplantae</taxon>
        <taxon>Streptophyta</taxon>
        <taxon>Embryophyta</taxon>
        <taxon>Tracheophyta</taxon>
        <taxon>Spermatophyta</taxon>
        <taxon>Magnoliopsida</taxon>
        <taxon>eudicotyledons</taxon>
        <taxon>Gunneridae</taxon>
        <taxon>Pentapetalae</taxon>
        <taxon>asterids</taxon>
        <taxon>lamiids</taxon>
        <taxon>Lamiales</taxon>
        <taxon>Oleaceae</taxon>
        <taxon>Forsythieae</taxon>
        <taxon>Abeliophyllum</taxon>
    </lineage>
</organism>
<reference evidence="2" key="1">
    <citation type="submission" date="2024-07" db="EMBL/GenBank/DDBJ databases">
        <title>Two chromosome-level genome assemblies of Korean endemic species Abeliophyllum distichum and Forsythia ovata (Oleaceae).</title>
        <authorList>
            <person name="Jang H."/>
        </authorList>
    </citation>
    <scope>NUCLEOTIDE SEQUENCE [LARGE SCALE GENOMIC DNA]</scope>
</reference>
<evidence type="ECO:0008006" key="3">
    <source>
        <dbReference type="Google" id="ProtNLM"/>
    </source>
</evidence>
<keyword evidence="2" id="KW-1185">Reference proteome</keyword>
<dbReference type="Proteomes" id="UP001604336">
    <property type="component" value="Unassembled WGS sequence"/>
</dbReference>
<gene>
    <name evidence="1" type="ORF">Adt_36551</name>
</gene>
<comment type="caution">
    <text evidence="1">The sequence shown here is derived from an EMBL/GenBank/DDBJ whole genome shotgun (WGS) entry which is preliminary data.</text>
</comment>